<proteinExistence type="predicted"/>
<feature type="region of interest" description="Disordered" evidence="1">
    <location>
        <begin position="42"/>
        <end position="62"/>
    </location>
</feature>
<dbReference type="Proteomes" id="UP000192693">
    <property type="component" value="Unassembled WGS sequence"/>
</dbReference>
<keyword evidence="3" id="KW-1185">Reference proteome</keyword>
<name>A0ABX3RKG1_MYCAL</name>
<sequence length="62" mass="6599">MSDRMSTIGDVVPLTDGRWMIRPPQRCPAGHQLAAGTVLAGPAGPRCSQKCRRSVEAPRPTG</sequence>
<organism evidence="2 3">
    <name type="scientific">Mycolicibacter algericus DSM 45454</name>
    <dbReference type="NCBI Taxonomy" id="723879"/>
    <lineage>
        <taxon>Bacteria</taxon>
        <taxon>Bacillati</taxon>
        <taxon>Actinomycetota</taxon>
        <taxon>Actinomycetes</taxon>
        <taxon>Mycobacteriales</taxon>
        <taxon>Mycobacteriaceae</taxon>
        <taxon>Mycolicibacter</taxon>
    </lineage>
</organism>
<evidence type="ECO:0000313" key="2">
    <source>
        <dbReference type="EMBL" id="OQZ94321.1"/>
    </source>
</evidence>
<protein>
    <submittedName>
        <fullName evidence="2">Uncharacterized protein</fullName>
    </submittedName>
</protein>
<evidence type="ECO:0000256" key="1">
    <source>
        <dbReference type="SAM" id="MobiDB-lite"/>
    </source>
</evidence>
<comment type="caution">
    <text evidence="2">The sequence shown here is derived from an EMBL/GenBank/DDBJ whole genome shotgun (WGS) entry which is preliminary data.</text>
</comment>
<reference evidence="2 3" key="1">
    <citation type="submission" date="2016-12" db="EMBL/GenBank/DDBJ databases">
        <title>The new phylogeny of genus Mycobacterium.</title>
        <authorList>
            <person name="Tortoli E."/>
            <person name="Trovato A."/>
            <person name="Cirillo D.M."/>
        </authorList>
    </citation>
    <scope>NUCLEOTIDE SEQUENCE [LARGE SCALE GENOMIC DNA]</scope>
    <source>
        <strain evidence="2 3">DSM 45454</strain>
    </source>
</reference>
<evidence type="ECO:0000313" key="3">
    <source>
        <dbReference type="Proteomes" id="UP000192693"/>
    </source>
</evidence>
<accession>A0ABX3RKG1</accession>
<gene>
    <name evidence="2" type="ORF">BST10_18790</name>
</gene>
<dbReference type="EMBL" id="MVHC01000030">
    <property type="protein sequence ID" value="OQZ94321.1"/>
    <property type="molecule type" value="Genomic_DNA"/>
</dbReference>